<dbReference type="SUPFAM" id="SSF56112">
    <property type="entry name" value="Protein kinase-like (PK-like)"/>
    <property type="match status" value="1"/>
</dbReference>
<comment type="similarity">
    <text evidence="1">Belongs to the protein kinase superfamily. TKL Ser/Thr protein kinase family.</text>
</comment>
<dbReference type="OrthoDB" id="10261027at2759"/>
<dbReference type="PROSITE" id="PS50011">
    <property type="entry name" value="PROTEIN_KINASE_DOM"/>
    <property type="match status" value="1"/>
</dbReference>
<evidence type="ECO:0000256" key="6">
    <source>
        <dbReference type="ARBA" id="ARBA00022737"/>
    </source>
</evidence>
<dbReference type="Pfam" id="PF07714">
    <property type="entry name" value="PK_Tyr_Ser-Thr"/>
    <property type="match status" value="1"/>
</dbReference>
<keyword evidence="13" id="KW-0175">Coiled coil</keyword>
<dbReference type="InterPro" id="IPR000719">
    <property type="entry name" value="Prot_kinase_dom"/>
</dbReference>
<evidence type="ECO:0000256" key="9">
    <source>
        <dbReference type="ARBA" id="ARBA00022840"/>
    </source>
</evidence>
<evidence type="ECO:0000313" key="16">
    <source>
        <dbReference type="EMBL" id="EGC35386.1"/>
    </source>
</evidence>
<dbReference type="InterPro" id="IPR017441">
    <property type="entry name" value="Protein_kinase_ATP_BS"/>
</dbReference>
<accession>F0ZKW8</accession>
<name>F0ZKW8_DICPU</name>
<dbReference type="Gene3D" id="3.80.10.10">
    <property type="entry name" value="Ribonuclease Inhibitor"/>
    <property type="match status" value="1"/>
</dbReference>
<evidence type="ECO:0000256" key="12">
    <source>
        <dbReference type="PROSITE-ProRule" id="PRU10141"/>
    </source>
</evidence>
<dbReference type="EC" id="2.7.11.1" evidence="2"/>
<feature type="compositionally biased region" description="Low complexity" evidence="14">
    <location>
        <begin position="730"/>
        <end position="769"/>
    </location>
</feature>
<evidence type="ECO:0000256" key="14">
    <source>
        <dbReference type="SAM" id="MobiDB-lite"/>
    </source>
</evidence>
<dbReference type="InterPro" id="IPR001245">
    <property type="entry name" value="Ser-Thr/Tyr_kinase_cat_dom"/>
</dbReference>
<evidence type="ECO:0000256" key="3">
    <source>
        <dbReference type="ARBA" id="ARBA00022527"/>
    </source>
</evidence>
<gene>
    <name evidence="16" type="ORF">DICPUDRAFT_33484</name>
</gene>
<dbReference type="GO" id="GO:0007165">
    <property type="term" value="P:signal transduction"/>
    <property type="evidence" value="ECO:0000318"/>
    <property type="project" value="GO_Central"/>
</dbReference>
<dbReference type="GO" id="GO:0004672">
    <property type="term" value="F:protein kinase activity"/>
    <property type="evidence" value="ECO:0000318"/>
    <property type="project" value="GO_Central"/>
</dbReference>
<evidence type="ECO:0000256" key="10">
    <source>
        <dbReference type="ARBA" id="ARBA00047899"/>
    </source>
</evidence>
<keyword evidence="17" id="KW-1185">Reference proteome</keyword>
<feature type="region of interest" description="Disordered" evidence="14">
    <location>
        <begin position="1204"/>
        <end position="1255"/>
    </location>
</feature>
<dbReference type="PROSITE" id="PS51450">
    <property type="entry name" value="LRR"/>
    <property type="match status" value="1"/>
</dbReference>
<keyword evidence="9 12" id="KW-0067">ATP-binding</keyword>
<evidence type="ECO:0000256" key="7">
    <source>
        <dbReference type="ARBA" id="ARBA00022741"/>
    </source>
</evidence>
<dbReference type="SMART" id="SM00369">
    <property type="entry name" value="LRR_TYP"/>
    <property type="match status" value="5"/>
</dbReference>
<dbReference type="FunCoup" id="F0ZKW8">
    <property type="interactions" value="640"/>
</dbReference>
<comment type="catalytic activity">
    <reaction evidence="11">
        <text>L-seryl-[protein] + ATP = O-phospho-L-seryl-[protein] + ADP + H(+)</text>
        <dbReference type="Rhea" id="RHEA:17989"/>
        <dbReference type="Rhea" id="RHEA-COMP:9863"/>
        <dbReference type="Rhea" id="RHEA-COMP:11604"/>
        <dbReference type="ChEBI" id="CHEBI:15378"/>
        <dbReference type="ChEBI" id="CHEBI:29999"/>
        <dbReference type="ChEBI" id="CHEBI:30616"/>
        <dbReference type="ChEBI" id="CHEBI:83421"/>
        <dbReference type="ChEBI" id="CHEBI:456216"/>
        <dbReference type="EC" id="2.7.11.1"/>
    </reaction>
</comment>
<dbReference type="InterPro" id="IPR011009">
    <property type="entry name" value="Kinase-like_dom_sf"/>
</dbReference>
<keyword evidence="6" id="KW-0677">Repeat</keyword>
<dbReference type="Pfam" id="PF23598">
    <property type="entry name" value="LRR_14"/>
    <property type="match status" value="1"/>
</dbReference>
<feature type="compositionally biased region" description="Low complexity" evidence="14">
    <location>
        <begin position="163"/>
        <end position="182"/>
    </location>
</feature>
<dbReference type="PANTHER" id="PTHR44329:SF288">
    <property type="entry name" value="MITOGEN-ACTIVATED PROTEIN KINASE KINASE KINASE 20"/>
    <property type="match status" value="1"/>
</dbReference>
<dbReference type="AlphaFoldDB" id="F0ZKW8"/>
<dbReference type="GO" id="GO:0005524">
    <property type="term" value="F:ATP binding"/>
    <property type="evidence" value="ECO:0007669"/>
    <property type="project" value="UniProtKB-UniRule"/>
</dbReference>
<evidence type="ECO:0000259" key="15">
    <source>
        <dbReference type="PROSITE" id="PS50011"/>
    </source>
</evidence>
<feature type="compositionally biased region" description="Polar residues" evidence="14">
    <location>
        <begin position="1238"/>
        <end position="1255"/>
    </location>
</feature>
<dbReference type="FunFam" id="3.30.200.20:FF:000060">
    <property type="entry name" value="Serine/threonine-protein kinase isoform 1"/>
    <property type="match status" value="1"/>
</dbReference>
<proteinExistence type="inferred from homology"/>
<feature type="binding site" evidence="12">
    <location>
        <position position="845"/>
    </location>
    <ligand>
        <name>ATP</name>
        <dbReference type="ChEBI" id="CHEBI:30616"/>
    </ligand>
</feature>
<dbReference type="RefSeq" id="XP_003288062.1">
    <property type="nucleotide sequence ID" value="XM_003288014.1"/>
</dbReference>
<dbReference type="PROSITE" id="PS00108">
    <property type="entry name" value="PROTEIN_KINASE_ST"/>
    <property type="match status" value="1"/>
</dbReference>
<feature type="coiled-coil region" evidence="13">
    <location>
        <begin position="612"/>
        <end position="653"/>
    </location>
</feature>
<dbReference type="InterPro" id="IPR055414">
    <property type="entry name" value="LRR_R13L4/SHOC2-like"/>
</dbReference>
<dbReference type="GO" id="GO:0004674">
    <property type="term" value="F:protein serine/threonine kinase activity"/>
    <property type="evidence" value="ECO:0007669"/>
    <property type="project" value="UniProtKB-KW"/>
</dbReference>
<dbReference type="GO" id="GO:0005829">
    <property type="term" value="C:cytosol"/>
    <property type="evidence" value="ECO:0007669"/>
    <property type="project" value="EnsemblProtists"/>
</dbReference>
<feature type="compositionally biased region" description="Low complexity" evidence="14">
    <location>
        <begin position="8"/>
        <end position="67"/>
    </location>
</feature>
<dbReference type="InterPro" id="IPR008271">
    <property type="entry name" value="Ser/Thr_kinase_AS"/>
</dbReference>
<evidence type="ECO:0000256" key="1">
    <source>
        <dbReference type="ARBA" id="ARBA00005843"/>
    </source>
</evidence>
<keyword evidence="4" id="KW-0433">Leucine-rich repeat</keyword>
<keyword evidence="3" id="KW-0723">Serine/threonine-protein kinase</keyword>
<evidence type="ECO:0000256" key="4">
    <source>
        <dbReference type="ARBA" id="ARBA00022614"/>
    </source>
</evidence>
<dbReference type="CDD" id="cd13999">
    <property type="entry name" value="STKc_MAP3K-like"/>
    <property type="match status" value="1"/>
</dbReference>
<dbReference type="GO" id="GO:0005737">
    <property type="term" value="C:cytoplasm"/>
    <property type="evidence" value="ECO:0000318"/>
    <property type="project" value="GO_Central"/>
</dbReference>
<dbReference type="Proteomes" id="UP000001064">
    <property type="component" value="Unassembled WGS sequence"/>
</dbReference>
<sequence>MEGPLRINNPKNNKSNNTSLDNNIINNSSNNSTTTDNINLNNSINNNNSNSENNSNIVNNNNKNDNSSTKENKINGNTEEDEDDIHSKRSQNTTGGGVYTMDTSLTGDSHYKKRKNIEDENEVAPYHPHKRASFSINISPTQLQNDSNLNIFNSNNAINNNNNNNYNNILQTTTTSSSSTDSNIHSPTQQLQQQLQQHENQQQQPEEIEEINRERQERDKMLHEEVDLDSYNNYNNYKYGDGEEGENYETLIHHHNRSAHSDETTNNESGSPNRNKMLADEDLINQDDNNNTDGDEPYHQKEEEEEEDKNANQDSDYHEHQSTDDDHMKSDGEKEPESARNSGEQLKMGHKDESTVSTPQHAYNNEDDEDDEEEYDVPLRIQQVSNNKLPKLSLSNCWLKVIPTDVWSLLEIRDLDLSANQLKKISKSIGQLVHLKRLRLNHNQLTALPKELYSLPRLTTLYLNNNNFKVVPKEINRLTSLKTLDLSFNQITDISPQSNINLMTNLVELRLRYNQLSTLPSNMLEATHLQVLWLEGNRLPLNKAILKKSPSEILSFLREYKPPNKKANEKSIKGIHNVSAALPPIDTASTIAVAQAFAQKEMDIKKRKKENFDDIKKQHIETELKLKQLEEELQIANAKATKFEEEASFLQQHFNNPAAPQGGGNTQHLNLPQILLNQPHLGWDHQPNGGSPNIPTPPASTSPVLTGQQVVNGISQISLLSPTNNPPSPISVFNQQPPLPTQTLQQQNQNGSNSPPPQQKQQQQHQLNNSQQHLPIVQINQNNNNNNNLKDNFPIPTPPTKVIEPEKPFEWEVPLSEIVIGARIGRGGYGQVFRGSWRGTEVAVKMLFNDNVNAKLISDLRKEVDLLCKLRHPNIVLFMGACTEPVSPCIVTEYLSRGSLANILLDENIEMDWGLRLQLGFDCARGMTYLHSRNPIIIHRDLKTDNLLVDDSWQVKVADFGLATVKSHTFAKTMCGTTGWVAPEVLAEEGYTEKADVYSYAIVLWELLTRLIPYAGKNTMQVVRSIDRGERLPMPSWCPPKYATLINRCWETDPQNRPSFPEILPLMEEMISEFQSEKRDAISQGRPIPYVGPPEKNPAILHHQQNKLLEQQLILQQQQAQQQQQQLQQLQQQLEQQQKIQQQLQQQIVNPNNPNNFYFQQQLQQQQHFQNQLQQHQQHILQQQQFQQLQQQQQPYLYQQPSQIVNNNNSLSPAATNTNNNEDQMKISDKNLKKKIDGTTQDNSNNKNFYKSSIP</sequence>
<dbReference type="GO" id="GO:0005634">
    <property type="term" value="C:nucleus"/>
    <property type="evidence" value="ECO:0007669"/>
    <property type="project" value="EnsemblProtists"/>
</dbReference>
<dbReference type="STRING" id="5786.F0ZKW8"/>
<feature type="coiled-coil region" evidence="13">
    <location>
        <begin position="1106"/>
        <end position="1150"/>
    </location>
</feature>
<keyword evidence="7 12" id="KW-0547">Nucleotide-binding</keyword>
<protein>
    <recommendedName>
        <fullName evidence="2">non-specific serine/threonine protein kinase</fullName>
        <ecNumber evidence="2">2.7.11.1</ecNumber>
    </recommendedName>
</protein>
<dbReference type="OMA" id="PCIVTEY"/>
<evidence type="ECO:0000256" key="2">
    <source>
        <dbReference type="ARBA" id="ARBA00012513"/>
    </source>
</evidence>
<feature type="compositionally biased region" description="Basic and acidic residues" evidence="14">
    <location>
        <begin position="1223"/>
        <end position="1237"/>
    </location>
</feature>
<dbReference type="InterPro" id="IPR001611">
    <property type="entry name" value="Leu-rich_rpt"/>
</dbReference>
<dbReference type="PRINTS" id="PR00109">
    <property type="entry name" value="TYRKINASE"/>
</dbReference>
<dbReference type="GO" id="GO:0050765">
    <property type="term" value="P:negative regulation of phagocytosis"/>
    <property type="evidence" value="ECO:0007669"/>
    <property type="project" value="EnsemblProtists"/>
</dbReference>
<feature type="region of interest" description="Disordered" evidence="14">
    <location>
        <begin position="256"/>
        <end position="373"/>
    </location>
</feature>
<dbReference type="GO" id="GO:0051593">
    <property type="term" value="P:response to folic acid"/>
    <property type="evidence" value="ECO:0007669"/>
    <property type="project" value="EnsemblProtists"/>
</dbReference>
<dbReference type="InterPro" id="IPR003591">
    <property type="entry name" value="Leu-rich_rpt_typical-subtyp"/>
</dbReference>
<feature type="region of interest" description="Disordered" evidence="14">
    <location>
        <begin position="163"/>
        <end position="207"/>
    </location>
</feature>
<dbReference type="KEGG" id="dpp:DICPUDRAFT_33484"/>
<dbReference type="InParanoid" id="F0ZKW8"/>
<dbReference type="PROSITE" id="PS00107">
    <property type="entry name" value="PROTEIN_KINASE_ATP"/>
    <property type="match status" value="1"/>
</dbReference>
<dbReference type="GO" id="GO:0050829">
    <property type="term" value="P:defense response to Gram-negative bacterium"/>
    <property type="evidence" value="ECO:0007669"/>
    <property type="project" value="EnsemblProtists"/>
</dbReference>
<feature type="region of interest" description="Disordered" evidence="14">
    <location>
        <begin position="679"/>
        <end position="705"/>
    </location>
</feature>
<evidence type="ECO:0000256" key="11">
    <source>
        <dbReference type="ARBA" id="ARBA00048679"/>
    </source>
</evidence>
<feature type="region of interest" description="Disordered" evidence="14">
    <location>
        <begin position="718"/>
        <end position="769"/>
    </location>
</feature>
<evidence type="ECO:0000256" key="5">
    <source>
        <dbReference type="ARBA" id="ARBA00022679"/>
    </source>
</evidence>
<dbReference type="SMART" id="SM00220">
    <property type="entry name" value="S_TKc"/>
    <property type="match status" value="1"/>
</dbReference>
<dbReference type="VEuPathDB" id="AmoebaDB:DICPUDRAFT_33484"/>
<feature type="compositionally biased region" description="Basic and acidic residues" evidence="14">
    <location>
        <begin position="309"/>
        <end position="338"/>
    </location>
</feature>
<dbReference type="PANTHER" id="PTHR44329">
    <property type="entry name" value="SERINE/THREONINE-PROTEIN KINASE TNNI3K-RELATED"/>
    <property type="match status" value="1"/>
</dbReference>
<dbReference type="Gene3D" id="1.10.510.10">
    <property type="entry name" value="Transferase(Phosphotransferase) domain 1"/>
    <property type="match status" value="1"/>
</dbReference>
<dbReference type="Gene3D" id="3.30.200.20">
    <property type="entry name" value="Phosphorylase Kinase, domain 1"/>
    <property type="match status" value="1"/>
</dbReference>
<dbReference type="GO" id="GO:2000146">
    <property type="term" value="P:negative regulation of cell motility"/>
    <property type="evidence" value="ECO:0007669"/>
    <property type="project" value="EnsemblProtists"/>
</dbReference>
<feature type="region of interest" description="Disordered" evidence="14">
    <location>
        <begin position="223"/>
        <end position="244"/>
    </location>
</feature>
<dbReference type="EMBL" id="GL871061">
    <property type="protein sequence ID" value="EGC35386.1"/>
    <property type="molecule type" value="Genomic_DNA"/>
</dbReference>
<reference evidence="17" key="1">
    <citation type="journal article" date="2011" name="Genome Biol.">
        <title>Comparative genomics of the social amoebae Dictyostelium discoideum and Dictyostelium purpureum.</title>
        <authorList>
            <consortium name="US DOE Joint Genome Institute (JGI-PGF)"/>
            <person name="Sucgang R."/>
            <person name="Kuo A."/>
            <person name="Tian X."/>
            <person name="Salerno W."/>
            <person name="Parikh A."/>
            <person name="Feasley C.L."/>
            <person name="Dalin E."/>
            <person name="Tu H."/>
            <person name="Huang E."/>
            <person name="Barry K."/>
            <person name="Lindquist E."/>
            <person name="Shapiro H."/>
            <person name="Bruce D."/>
            <person name="Schmutz J."/>
            <person name="Salamov A."/>
            <person name="Fey P."/>
            <person name="Gaudet P."/>
            <person name="Anjard C."/>
            <person name="Babu M.M."/>
            <person name="Basu S."/>
            <person name="Bushmanova Y."/>
            <person name="van der Wel H."/>
            <person name="Katoh-Kurasawa M."/>
            <person name="Dinh C."/>
            <person name="Coutinho P.M."/>
            <person name="Saito T."/>
            <person name="Elias M."/>
            <person name="Schaap P."/>
            <person name="Kay R.R."/>
            <person name="Henrissat B."/>
            <person name="Eichinger L."/>
            <person name="Rivero F."/>
            <person name="Putnam N.H."/>
            <person name="West C.M."/>
            <person name="Loomis W.F."/>
            <person name="Chisholm R.L."/>
            <person name="Shaulsky G."/>
            <person name="Strassmann J.E."/>
            <person name="Queller D.C."/>
            <person name="Kuspa A."/>
            <person name="Grigoriev I.V."/>
        </authorList>
    </citation>
    <scope>NUCLEOTIDE SEQUENCE [LARGE SCALE GENOMIC DNA]</scope>
    <source>
        <strain evidence="17">QSDP1</strain>
    </source>
</reference>
<feature type="compositionally biased region" description="Polar residues" evidence="14">
    <location>
        <begin position="264"/>
        <end position="274"/>
    </location>
</feature>
<feature type="compositionally biased region" description="Low complexity" evidence="14">
    <location>
        <begin position="189"/>
        <end position="205"/>
    </location>
</feature>
<dbReference type="InterPro" id="IPR051681">
    <property type="entry name" value="Ser/Thr_Kinases-Pseudokinases"/>
</dbReference>
<keyword evidence="5" id="KW-0808">Transferase</keyword>
<evidence type="ECO:0000256" key="8">
    <source>
        <dbReference type="ARBA" id="ARBA00022777"/>
    </source>
</evidence>
<comment type="catalytic activity">
    <reaction evidence="10">
        <text>L-threonyl-[protein] + ATP = O-phospho-L-threonyl-[protein] + ADP + H(+)</text>
        <dbReference type="Rhea" id="RHEA:46608"/>
        <dbReference type="Rhea" id="RHEA-COMP:11060"/>
        <dbReference type="Rhea" id="RHEA-COMP:11605"/>
        <dbReference type="ChEBI" id="CHEBI:15378"/>
        <dbReference type="ChEBI" id="CHEBI:30013"/>
        <dbReference type="ChEBI" id="CHEBI:30616"/>
        <dbReference type="ChEBI" id="CHEBI:61977"/>
        <dbReference type="ChEBI" id="CHEBI:456216"/>
        <dbReference type="EC" id="2.7.11.1"/>
    </reaction>
</comment>
<evidence type="ECO:0000313" key="17">
    <source>
        <dbReference type="Proteomes" id="UP000001064"/>
    </source>
</evidence>
<feature type="region of interest" description="Disordered" evidence="14">
    <location>
        <begin position="1"/>
        <end position="110"/>
    </location>
</feature>
<evidence type="ECO:0000256" key="13">
    <source>
        <dbReference type="SAM" id="Coils"/>
    </source>
</evidence>
<dbReference type="GeneID" id="10501506"/>
<dbReference type="SUPFAM" id="SSF52058">
    <property type="entry name" value="L domain-like"/>
    <property type="match status" value="1"/>
</dbReference>
<feature type="domain" description="Protein kinase" evidence="15">
    <location>
        <begin position="818"/>
        <end position="1071"/>
    </location>
</feature>
<dbReference type="eggNOG" id="KOG0192">
    <property type="taxonomic scope" value="Eukaryota"/>
</dbReference>
<feature type="compositionally biased region" description="Polar residues" evidence="14">
    <location>
        <begin position="1204"/>
        <end position="1222"/>
    </location>
</feature>
<organism evidence="16 17">
    <name type="scientific">Dictyostelium purpureum</name>
    <name type="common">Slime mold</name>
    <dbReference type="NCBI Taxonomy" id="5786"/>
    <lineage>
        <taxon>Eukaryota</taxon>
        <taxon>Amoebozoa</taxon>
        <taxon>Evosea</taxon>
        <taxon>Eumycetozoa</taxon>
        <taxon>Dictyostelia</taxon>
        <taxon>Dictyosteliales</taxon>
        <taxon>Dictyosteliaceae</taxon>
        <taxon>Dictyostelium</taxon>
    </lineage>
</organism>
<keyword evidence="8" id="KW-0418">Kinase</keyword>
<dbReference type="InterPro" id="IPR032675">
    <property type="entry name" value="LRR_dom_sf"/>
</dbReference>